<reference evidence="3 4" key="1">
    <citation type="journal article" date="2015" name="Sci. Rep.">
        <title>Chromosome-level genome map provides insights into diverse defense mechanisms in the medicinal fungus Ganoderma sinense.</title>
        <authorList>
            <person name="Zhu Y."/>
            <person name="Xu J."/>
            <person name="Sun C."/>
            <person name="Zhou S."/>
            <person name="Xu H."/>
            <person name="Nelson D.R."/>
            <person name="Qian J."/>
            <person name="Song J."/>
            <person name="Luo H."/>
            <person name="Xiang L."/>
            <person name="Li Y."/>
            <person name="Xu Z."/>
            <person name="Ji A."/>
            <person name="Wang L."/>
            <person name="Lu S."/>
            <person name="Hayward A."/>
            <person name="Sun W."/>
            <person name="Li X."/>
            <person name="Schwartz D.C."/>
            <person name="Wang Y."/>
            <person name="Chen S."/>
        </authorList>
    </citation>
    <scope>NUCLEOTIDE SEQUENCE [LARGE SCALE GENOMIC DNA]</scope>
    <source>
        <strain evidence="3 4">ZZ0214-1</strain>
    </source>
</reference>
<accession>A0A2G8SFY4</accession>
<dbReference type="SUPFAM" id="SSF56112">
    <property type="entry name" value="Protein kinase-like (PK-like)"/>
    <property type="match status" value="1"/>
</dbReference>
<feature type="region of interest" description="Disordered" evidence="1">
    <location>
        <begin position="431"/>
        <end position="480"/>
    </location>
</feature>
<evidence type="ECO:0000313" key="4">
    <source>
        <dbReference type="Proteomes" id="UP000230002"/>
    </source>
</evidence>
<comment type="caution">
    <text evidence="3">The sequence shown here is derived from an EMBL/GenBank/DDBJ whole genome shotgun (WGS) entry which is preliminary data.</text>
</comment>
<keyword evidence="4" id="KW-1185">Reference proteome</keyword>
<dbReference type="Gene3D" id="1.10.510.10">
    <property type="entry name" value="Transferase(Phosphotransferase) domain 1"/>
    <property type="match status" value="1"/>
</dbReference>
<dbReference type="Pfam" id="PF17667">
    <property type="entry name" value="Pkinase_fungal"/>
    <property type="match status" value="2"/>
</dbReference>
<name>A0A2G8SFY4_9APHY</name>
<proteinExistence type="predicted"/>
<feature type="region of interest" description="Disordered" evidence="1">
    <location>
        <begin position="712"/>
        <end position="745"/>
    </location>
</feature>
<feature type="domain" description="Fungal-type protein kinase" evidence="2">
    <location>
        <begin position="294"/>
        <end position="619"/>
    </location>
</feature>
<dbReference type="GO" id="GO:0004672">
    <property type="term" value="F:protein kinase activity"/>
    <property type="evidence" value="ECO:0007669"/>
    <property type="project" value="InterPro"/>
</dbReference>
<feature type="compositionally biased region" description="Polar residues" evidence="1">
    <location>
        <begin position="433"/>
        <end position="451"/>
    </location>
</feature>
<dbReference type="PANTHER" id="PTHR38248">
    <property type="entry name" value="FUNK1 6"/>
    <property type="match status" value="1"/>
</dbReference>
<dbReference type="AlphaFoldDB" id="A0A2G8SFY4"/>
<dbReference type="InterPro" id="IPR011009">
    <property type="entry name" value="Kinase-like_dom_sf"/>
</dbReference>
<dbReference type="OrthoDB" id="2755487at2759"/>
<protein>
    <recommendedName>
        <fullName evidence="2">Fungal-type protein kinase domain-containing protein</fullName>
    </recommendedName>
</protein>
<dbReference type="EMBL" id="AYKW01000010">
    <property type="protein sequence ID" value="PIL32498.1"/>
    <property type="molecule type" value="Genomic_DNA"/>
</dbReference>
<feature type="compositionally biased region" description="Basic and acidic residues" evidence="1">
    <location>
        <begin position="794"/>
        <end position="808"/>
    </location>
</feature>
<gene>
    <name evidence="3" type="ORF">GSI_05201</name>
</gene>
<evidence type="ECO:0000259" key="2">
    <source>
        <dbReference type="Pfam" id="PF17667"/>
    </source>
</evidence>
<feature type="region of interest" description="Disordered" evidence="1">
    <location>
        <begin position="793"/>
        <end position="848"/>
    </location>
</feature>
<dbReference type="PROSITE" id="PS00109">
    <property type="entry name" value="PROTEIN_KINASE_TYR"/>
    <property type="match status" value="1"/>
</dbReference>
<organism evidence="3 4">
    <name type="scientific">Ganoderma sinense ZZ0214-1</name>
    <dbReference type="NCBI Taxonomy" id="1077348"/>
    <lineage>
        <taxon>Eukaryota</taxon>
        <taxon>Fungi</taxon>
        <taxon>Dikarya</taxon>
        <taxon>Basidiomycota</taxon>
        <taxon>Agaricomycotina</taxon>
        <taxon>Agaricomycetes</taxon>
        <taxon>Polyporales</taxon>
        <taxon>Polyporaceae</taxon>
        <taxon>Ganoderma</taxon>
    </lineage>
</organism>
<feature type="domain" description="Fungal-type protein kinase" evidence="2">
    <location>
        <begin position="183"/>
        <end position="268"/>
    </location>
</feature>
<dbReference type="InterPro" id="IPR008266">
    <property type="entry name" value="Tyr_kinase_AS"/>
</dbReference>
<sequence length="911" mass="102520">MLPFTDSFQDTPWKASEYKVTLAQSLGAEPTRKVQEQYRLKRAEDMATKAFGADNDQFFAEFFPPPPSSATKPQVATNPFEALRNTKAMSEAQISAAFLAAVNDNNLAPGMKMAESEHKPDHKSVDKNRQKPDAAIFFADVCPTDGRPHWPDQLFSVEFKDDSLSNDPFDDGLGTVAADAKTRTAVRAQVIGYAELLFAVQHRTAVFMFLIIGRKFRVLRWDRAGTIVTRAVDYYDDWKLMCDILWRISQLTPAQMGFDESATRLYPGSDLWSTMSAAAKSHPDDVDETERELADDEEVGETPTFAYVRTLFRESLVQLWPRYCLNVPDGDKMRQFLVCKPTFCTDGMAGRGTRGYVALDCETRRFVWLKDAWRAHYLFVDKEGDVLAQLNDEQYQVPHVPTLVCHGDIAGQETISHIWWARRHPILPLNADCSRTSPQSSNTLAGPSSSSMKRKREDDDDRWTSRPGPTDGNGSQTRADCPLRQHQHYRVAVEEVALPLVRFQSGKQLVSLVYDCVKGHYYAMDKAKILHRDVSGGNILILPKRVYVKKRGRYWIKWTGLLVDWELSKPIESDAPLALARQPERTGTWQFMSVGLLDRLSRIVTAIDELESFLHVLHYYSVRYLQSNCTDVGNYIEDYFDAFTLTNDTYTCGSLKQRSIREWGALRVSQSCDSQLLQFDSPLDSVLESLVDGFYSHYLIARHERKQRETAALQSSVAKLPLPSAPTQTPLSDPTEASPFDGDDQFVKRRAKRRRTPHNQHPTREDEALAQDASDHQAMLALLIEAASNPAWPKGDKVGDRVSPDWKPKRPVGPIRASTVLLDPGTDGSKRPRTDGSAGLSFRSDIGSFPMRPPSGDAFSTPNVKRATVANNNNRFAGPARQANNRWRGLADVLRRWCAQWGTGRRGGAGV</sequence>
<evidence type="ECO:0000256" key="1">
    <source>
        <dbReference type="SAM" id="MobiDB-lite"/>
    </source>
</evidence>
<dbReference type="Proteomes" id="UP000230002">
    <property type="component" value="Unassembled WGS sequence"/>
</dbReference>
<evidence type="ECO:0000313" key="3">
    <source>
        <dbReference type="EMBL" id="PIL32498.1"/>
    </source>
</evidence>
<dbReference type="InterPro" id="IPR040976">
    <property type="entry name" value="Pkinase_fungal"/>
</dbReference>
<dbReference type="PANTHER" id="PTHR38248:SF2">
    <property type="entry name" value="FUNK1 11"/>
    <property type="match status" value="1"/>
</dbReference>